<evidence type="ECO:0000313" key="1">
    <source>
        <dbReference type="EMBL" id="PWN67627.1"/>
    </source>
</evidence>
<accession>A0A316X234</accession>
<protein>
    <submittedName>
        <fullName evidence="1">Uncharacterized protein</fullName>
    </submittedName>
</protein>
<dbReference type="EMBL" id="PPEI02000001">
    <property type="protein sequence ID" value="PWN67627.1"/>
    <property type="molecule type" value="Genomic_DNA"/>
</dbReference>
<sequence>MNIELIKQETRTYYISDGKETSLLEKVKNLKEDVRADFKKWKESNPYLQFSDFKDKSIEEMKAGMQFLGEIIYVGLFLIALEEIEQESE</sequence>
<comment type="caution">
    <text evidence="1">The sequence shown here is derived from an EMBL/GenBank/DDBJ whole genome shotgun (WGS) entry which is preliminary data.</text>
</comment>
<dbReference type="AlphaFoldDB" id="A0A316X234"/>
<proteinExistence type="predicted"/>
<reference evidence="1" key="1">
    <citation type="submission" date="2018-04" db="EMBL/GenBank/DDBJ databases">
        <title>Draft Genome Sequences of Chryseobacterium lactis NCTC11390T isolated from milk, Chryseobacterium oncorhynchi 701B-08T from rainbow trout, and Chryseobacterium viscerum 687B-08T from diseased fish.</title>
        <authorList>
            <person name="Jeong J.-J."/>
            <person name="Lee Y.J."/>
            <person name="Pathiraja D."/>
            <person name="Park B."/>
            <person name="Choi I.-G."/>
            <person name="Kim K.D."/>
        </authorList>
    </citation>
    <scope>NUCLEOTIDE SEQUENCE [LARGE SCALE GENOMIC DNA]</scope>
    <source>
        <strain evidence="1">701B-08</strain>
    </source>
</reference>
<evidence type="ECO:0000313" key="2">
    <source>
        <dbReference type="Proteomes" id="UP000236182"/>
    </source>
</evidence>
<gene>
    <name evidence="1" type="ORF">C1638_003280</name>
</gene>
<keyword evidence="2" id="KW-1185">Reference proteome</keyword>
<organism evidence="1 2">
    <name type="scientific">Chryseobacterium oncorhynchi</name>
    <dbReference type="NCBI Taxonomy" id="741074"/>
    <lineage>
        <taxon>Bacteria</taxon>
        <taxon>Pseudomonadati</taxon>
        <taxon>Bacteroidota</taxon>
        <taxon>Flavobacteriia</taxon>
        <taxon>Flavobacteriales</taxon>
        <taxon>Weeksellaceae</taxon>
        <taxon>Chryseobacterium group</taxon>
        <taxon>Chryseobacterium</taxon>
    </lineage>
</organism>
<name>A0A316X234_9FLAO</name>
<dbReference type="Proteomes" id="UP000236182">
    <property type="component" value="Unassembled WGS sequence"/>
</dbReference>